<evidence type="ECO:0000256" key="6">
    <source>
        <dbReference type="PROSITE-ProRule" id="PRU00723"/>
    </source>
</evidence>
<feature type="domain" description="C3H1-type" evidence="8">
    <location>
        <begin position="39"/>
        <end position="76"/>
    </location>
</feature>
<dbReference type="SUPFAM" id="SSF90229">
    <property type="entry name" value="CCCH zinc finger"/>
    <property type="match status" value="1"/>
</dbReference>
<organism evidence="9 10">
    <name type="scientific">Amazona aestiva</name>
    <name type="common">Blue-fronted Amazon parrot</name>
    <dbReference type="NCBI Taxonomy" id="12930"/>
    <lineage>
        <taxon>Eukaryota</taxon>
        <taxon>Metazoa</taxon>
        <taxon>Chordata</taxon>
        <taxon>Craniata</taxon>
        <taxon>Vertebrata</taxon>
        <taxon>Euteleostomi</taxon>
        <taxon>Archelosauria</taxon>
        <taxon>Archosauria</taxon>
        <taxon>Dinosauria</taxon>
        <taxon>Saurischia</taxon>
        <taxon>Theropoda</taxon>
        <taxon>Coelurosauria</taxon>
        <taxon>Aves</taxon>
        <taxon>Neognathae</taxon>
        <taxon>Neoaves</taxon>
        <taxon>Telluraves</taxon>
        <taxon>Australaves</taxon>
        <taxon>Psittaciformes</taxon>
        <taxon>Psittacidae</taxon>
        <taxon>Amazona</taxon>
    </lineage>
</organism>
<accession>A0A0Q3MRC9</accession>
<dbReference type="InterPro" id="IPR036855">
    <property type="entry name" value="Znf_CCCH_sf"/>
</dbReference>
<comment type="caution">
    <text evidence="9">The sequence shown here is derived from an EMBL/GenBank/DDBJ whole genome shotgun (WGS) entry which is preliminary data.</text>
</comment>
<dbReference type="OrthoDB" id="411372at2759"/>
<dbReference type="PANTHER" id="PTHR13119">
    <property type="entry name" value="ZINC FINGER CCCH DOMAIN-CONTAINING PROTEI"/>
    <property type="match status" value="1"/>
</dbReference>
<evidence type="ECO:0000256" key="5">
    <source>
        <dbReference type="ARBA" id="ARBA00022833"/>
    </source>
</evidence>
<feature type="zinc finger region" description="C3H1-type" evidence="6">
    <location>
        <begin position="39"/>
        <end position="76"/>
    </location>
</feature>
<sequence length="101" mass="11323">MGKGGGMNEDDDYYDEDMGDGGGNYRRNDHDKPHQQADKKGKVICKYFVEGRCTWLFHTTGNCINGDDCMFSHEPLTEETRELLDKMLADDAEAGSEGQLP</sequence>
<dbReference type="GO" id="GO:0005634">
    <property type="term" value="C:nucleus"/>
    <property type="evidence" value="ECO:0007669"/>
    <property type="project" value="TreeGrafter"/>
</dbReference>
<dbReference type="PANTHER" id="PTHR13119:SF23">
    <property type="entry name" value="ZINC FINGER CCCH DOMAIN-CONTAINING PROTEIN 4"/>
    <property type="match status" value="1"/>
</dbReference>
<feature type="compositionally biased region" description="Acidic residues" evidence="7">
    <location>
        <begin position="8"/>
        <end position="19"/>
    </location>
</feature>
<dbReference type="Proteomes" id="UP000051836">
    <property type="component" value="Unassembled WGS sequence"/>
</dbReference>
<feature type="compositionally biased region" description="Basic and acidic residues" evidence="7">
    <location>
        <begin position="26"/>
        <end position="39"/>
    </location>
</feature>
<evidence type="ECO:0000313" key="10">
    <source>
        <dbReference type="Proteomes" id="UP000051836"/>
    </source>
</evidence>
<keyword evidence="10" id="KW-1185">Reference proteome</keyword>
<dbReference type="InterPro" id="IPR054361">
    <property type="entry name" value="Znf-CCCH_ZC3H4/6/8"/>
</dbReference>
<evidence type="ECO:0000256" key="1">
    <source>
        <dbReference type="ARBA" id="ARBA00022553"/>
    </source>
</evidence>
<dbReference type="GO" id="GO:0003723">
    <property type="term" value="F:RNA binding"/>
    <property type="evidence" value="ECO:0007669"/>
    <property type="project" value="InterPro"/>
</dbReference>
<dbReference type="InterPro" id="IPR045124">
    <property type="entry name" value="Su(sable)-like"/>
</dbReference>
<name>A0A0Q3MRC9_AMAAE</name>
<evidence type="ECO:0000313" key="9">
    <source>
        <dbReference type="EMBL" id="KQK85013.1"/>
    </source>
</evidence>
<dbReference type="EMBL" id="LMAW01000906">
    <property type="protein sequence ID" value="KQK85013.1"/>
    <property type="molecule type" value="Genomic_DNA"/>
</dbReference>
<proteinExistence type="predicted"/>
<evidence type="ECO:0000259" key="8">
    <source>
        <dbReference type="PROSITE" id="PS50103"/>
    </source>
</evidence>
<keyword evidence="4 6" id="KW-0863">Zinc-finger</keyword>
<dbReference type="GO" id="GO:0045892">
    <property type="term" value="P:negative regulation of DNA-templated transcription"/>
    <property type="evidence" value="ECO:0007669"/>
    <property type="project" value="InterPro"/>
</dbReference>
<keyword evidence="5 6" id="KW-0862">Zinc</keyword>
<dbReference type="InterPro" id="IPR000571">
    <property type="entry name" value="Znf_CCCH"/>
</dbReference>
<keyword evidence="2 6" id="KW-0479">Metal-binding</keyword>
<dbReference type="PROSITE" id="PS50103">
    <property type="entry name" value="ZF_C3H1"/>
    <property type="match status" value="1"/>
</dbReference>
<gene>
    <name evidence="9" type="ORF">AAES_43168</name>
</gene>
<evidence type="ECO:0000256" key="3">
    <source>
        <dbReference type="ARBA" id="ARBA00022737"/>
    </source>
</evidence>
<evidence type="ECO:0000256" key="7">
    <source>
        <dbReference type="SAM" id="MobiDB-lite"/>
    </source>
</evidence>
<dbReference type="STRING" id="12930.A0A0Q3MRC9"/>
<keyword evidence="1" id="KW-0597">Phosphoprotein</keyword>
<evidence type="ECO:0000256" key="2">
    <source>
        <dbReference type="ARBA" id="ARBA00022723"/>
    </source>
</evidence>
<dbReference type="Pfam" id="PF22623">
    <property type="entry name" value="zf-CCCH_9"/>
    <property type="match status" value="1"/>
</dbReference>
<dbReference type="AlphaFoldDB" id="A0A0Q3MRC9"/>
<protein>
    <recommendedName>
        <fullName evidence="8">C3H1-type domain-containing protein</fullName>
    </recommendedName>
</protein>
<reference evidence="9 10" key="1">
    <citation type="submission" date="2015-10" db="EMBL/GenBank/DDBJ databases">
        <authorList>
            <person name="Gilbert D.G."/>
        </authorList>
    </citation>
    <scope>NUCLEOTIDE SEQUENCE [LARGE SCALE GENOMIC DNA]</scope>
    <source>
        <strain evidence="9">FVVF132</strain>
    </source>
</reference>
<feature type="region of interest" description="Disordered" evidence="7">
    <location>
        <begin position="1"/>
        <end position="39"/>
    </location>
</feature>
<evidence type="ECO:0000256" key="4">
    <source>
        <dbReference type="ARBA" id="ARBA00022771"/>
    </source>
</evidence>
<dbReference type="GO" id="GO:0008270">
    <property type="term" value="F:zinc ion binding"/>
    <property type="evidence" value="ECO:0007669"/>
    <property type="project" value="UniProtKB-KW"/>
</dbReference>
<keyword evidence="3" id="KW-0677">Repeat</keyword>